<dbReference type="Proteomes" id="UP000251891">
    <property type="component" value="Unassembled WGS sequence"/>
</dbReference>
<dbReference type="Pfam" id="PF12770">
    <property type="entry name" value="CHAT"/>
    <property type="match status" value="1"/>
</dbReference>
<accession>A0A365H1C2</accession>
<protein>
    <recommendedName>
        <fullName evidence="1">CHAT domain-containing protein</fullName>
    </recommendedName>
</protein>
<evidence type="ECO:0000313" key="2">
    <source>
        <dbReference type="EMBL" id="RAY12895.1"/>
    </source>
</evidence>
<name>A0A365H1C2_9ACTN</name>
<gene>
    <name evidence="2" type="ORF">DPM19_23075</name>
</gene>
<dbReference type="EMBL" id="QLYX01000011">
    <property type="protein sequence ID" value="RAY12895.1"/>
    <property type="molecule type" value="Genomic_DNA"/>
</dbReference>
<proteinExistence type="predicted"/>
<reference evidence="2 3" key="1">
    <citation type="submission" date="2018-06" db="EMBL/GenBank/DDBJ databases">
        <title>Actinomadura craniellae sp. nov. isolated from marine sponge Craniella sp.</title>
        <authorList>
            <person name="Li L."/>
            <person name="Xu Q.H."/>
            <person name="Lin H.W."/>
            <person name="Lu Y.H."/>
        </authorList>
    </citation>
    <scope>NUCLEOTIDE SEQUENCE [LARGE SCALE GENOMIC DNA]</scope>
    <source>
        <strain evidence="2 3">LHW63021</strain>
    </source>
</reference>
<feature type="domain" description="CHAT" evidence="1">
    <location>
        <begin position="1263"/>
        <end position="1545"/>
    </location>
</feature>
<evidence type="ECO:0000313" key="3">
    <source>
        <dbReference type="Proteomes" id="UP000251891"/>
    </source>
</evidence>
<keyword evidence="3" id="KW-1185">Reference proteome</keyword>
<sequence length="1546" mass="167207">MWHRLERRLHLREVTASVELARRADEEWASIRSLPEEEYDELVDALHAMLADEDLDARARRLRERHLDGGRFDLRVATALARLSWYRHLFLPDRIPPAELASAVTLFRQVHAEDPRQVPALLVPAFDPGADSGRDEDDLDVLTVAAWDLIACGDEHRDDATALALAAAGLAGRLPEVSVDQRAELAETLAECGLTERALAEMRVVVARTPGDDDARLRWVVALVALAAEIDAEPPAHPLPGTLALLLAEVRAAAPENPSLPEVVRDLASSTLAALRDGLDVPHEHVAEVLRAVERVPEDAPEHAEALWDALLAAAYHVLEPEDAAEPGELRHTIESRLGRHFGRDGHPTSDLAVATEVADLCWDRFLAWPDHVPDGKLAFAVALFQRLPAVHRDSVPELLRPSLDPGLHETGTDEEDVWVLALCACRLFSYADGAEPRREFLDHARGLTTRARTLGRRLGTPTGADVRAMLATALLHLFGITDDHELLDEAEELVASFEPDLLGGLTGDGTGTIEDRRAALIRSRDAERAAANPAQGEISLLETLADVRWYRYQHGAETTGADLALVIALYEHLHVAAPEVVPNGLRVLIEPGFGWGAHGDEGDAAALAAWAVDLFDYAGAEAVPGQDAPPSRFLEYAFGLTARSAALVERLADPGPLAHAALAGALLDGFDHTGDQAVLDQAVEHARAAVARTPPDDGDRLIRLVVLGRALMQVADTRRDPAALQEAMDLLRPVVEAADTGNPHTALVAGVLAGAHGVRSGWNTGMEVAAETMREFRRLMPLIPEGTPGRTELAMAGITAEMNYFTSVNDAGGARQSRAELDRILARMPAGTSLYDIGRLASAAFAVFEHLLDAGTLREQALLSTPGPVRDAALDRALARYRELFQSVRSLSPLERADQLSVFVTMLISVDTARGSFTPDSDEWLTLLEEALAGIPAGSEQYRLLRGELGWMLLYRYRLRRDTADLDRAIALLRHRLADPAGTDDPGSRHLAAGNLGAALRERYLLTGDEDSYREGMAALRSVVDASAARVLERLASALIAAQLAADAGRWPAATEVLARGVALVARLTWRGLNRPSQEKALVMWADATKEAAAAAVRAGDPGRAVELLEQGRASLSHQALDTRGDTSRLRDEHPDLARRLDGIDAAIERTGDHARRHALAAEWDALVAEIRSRPGLARFLRPPGHAELRPAPGQTVVMVNPADFGSCALVATDAGVRTVALPALTTGGVREHVETFHAAIDRRVRAADDRERRAAADTMTAVLDWLWHTTAEPILADLGHTRAPAPGAPWPRVHWCPTWLLGFLPLHAAASRDTGAAVLDRVASSYTISLRMLRAVTRRADPASPARSLLVVSLPDTPGLPPLPGARRESAHLAGLPVPATTLTGDRATRDAVRGALAGHPWAHFSCHAAQDPLNPSRGRIFLHDHKAAPFTVLDISRLRLEDARLAFLSACETARGGLRLPDEALHLGGALQLAGFQHVIATMWPVEDEVAAWMTARMYDRMHTAGALDPARAALALHEAARALRHRHPADPILWASHLHFGP</sequence>
<evidence type="ECO:0000259" key="1">
    <source>
        <dbReference type="Pfam" id="PF12770"/>
    </source>
</evidence>
<comment type="caution">
    <text evidence="2">The sequence shown here is derived from an EMBL/GenBank/DDBJ whole genome shotgun (WGS) entry which is preliminary data.</text>
</comment>
<dbReference type="InterPro" id="IPR024983">
    <property type="entry name" value="CHAT_dom"/>
</dbReference>
<organism evidence="2 3">
    <name type="scientific">Actinomadura craniellae</name>
    <dbReference type="NCBI Taxonomy" id="2231787"/>
    <lineage>
        <taxon>Bacteria</taxon>
        <taxon>Bacillati</taxon>
        <taxon>Actinomycetota</taxon>
        <taxon>Actinomycetes</taxon>
        <taxon>Streptosporangiales</taxon>
        <taxon>Thermomonosporaceae</taxon>
        <taxon>Actinomadura</taxon>
    </lineage>
</organism>